<gene>
    <name evidence="8" type="ORF">PSFLO_05282</name>
</gene>
<accession>A0A5C3F8W0</accession>
<evidence type="ECO:0008006" key="10">
    <source>
        <dbReference type="Google" id="ProtNLM"/>
    </source>
</evidence>
<name>A0A5C3F8W0_9BASI</name>
<feature type="compositionally biased region" description="Basic residues" evidence="6">
    <location>
        <begin position="60"/>
        <end position="74"/>
    </location>
</feature>
<dbReference type="InterPro" id="IPR006710">
    <property type="entry name" value="Glyco_hydro_43"/>
</dbReference>
<dbReference type="InterPro" id="IPR052176">
    <property type="entry name" value="Glycosyl_Hydrlase_43_Enz"/>
</dbReference>
<protein>
    <recommendedName>
        <fullName evidence="10">Glycoside hydrolase family 43 protein</fullName>
    </recommendedName>
</protein>
<dbReference type="Proteomes" id="UP000323386">
    <property type="component" value="Unassembled WGS sequence"/>
</dbReference>
<evidence type="ECO:0000256" key="4">
    <source>
        <dbReference type="ARBA" id="ARBA00023295"/>
    </source>
</evidence>
<evidence type="ECO:0000313" key="9">
    <source>
        <dbReference type="Proteomes" id="UP000323386"/>
    </source>
</evidence>
<evidence type="ECO:0000256" key="1">
    <source>
        <dbReference type="ARBA" id="ARBA00009865"/>
    </source>
</evidence>
<reference evidence="8 9" key="1">
    <citation type="submission" date="2018-03" db="EMBL/GenBank/DDBJ databases">
        <authorList>
            <person name="Guldener U."/>
        </authorList>
    </citation>
    <scope>NUCLEOTIDE SEQUENCE [LARGE SCALE GENOMIC DNA]</scope>
    <source>
        <strain evidence="8 9">DAOM196992</strain>
    </source>
</reference>
<evidence type="ECO:0000256" key="5">
    <source>
        <dbReference type="RuleBase" id="RU361187"/>
    </source>
</evidence>
<keyword evidence="9" id="KW-1185">Reference proteome</keyword>
<dbReference type="OrthoDB" id="272289at2759"/>
<dbReference type="GO" id="GO:0005975">
    <property type="term" value="P:carbohydrate metabolic process"/>
    <property type="evidence" value="ECO:0007669"/>
    <property type="project" value="InterPro"/>
</dbReference>
<evidence type="ECO:0000256" key="7">
    <source>
        <dbReference type="SAM" id="SignalP"/>
    </source>
</evidence>
<dbReference type="InterPro" id="IPR023296">
    <property type="entry name" value="Glyco_hydro_beta-prop_sf"/>
</dbReference>
<sequence length="457" mass="49531">MALPQTVSFGWRIGVLAWLCLLWLADEGTALSIRRSTLNVKADASSDRIAAARGQQSRLALRKGSRGRSRRRRGDAKGKEGHANKAYGAKQGENRLLPAGNIATAPGHEGVGRWHDVPYGHFRPSFGNGAATAPGNKTTPQDDPTGLAPALAPGVTNALGEGFDPQFLTVPLGNGSQLFVTPDVNFGLQAFLRASTDLNDIYRDEAKNHVIFNYSSTDYPEGVGTEAADITPWDGGRFLYTVSAVADDTMRALLSRTQDVLGEYEDLGRITHNGTALKGFDPHVIVHPNGKKYLTWSNHEYVQIVELTSANTADGPIVNLVSYGVNTEAPTSWFYPNRINGSQTLNLAYAEGNFYQSNYNTRVLFQDVSSDPLDPAQWYQRGASTLSSSSSRGVFGPGSGSFFRGPDGQTWFGYGAFDDQDGAEDGKNDRFVRVQVAAADDKGVWIPTQVVETPKTY</sequence>
<dbReference type="PANTHER" id="PTHR43772:SF2">
    <property type="entry name" value="PUTATIVE (AFU_ORTHOLOGUE AFUA_2G04480)-RELATED"/>
    <property type="match status" value="1"/>
</dbReference>
<organism evidence="8 9">
    <name type="scientific">Pseudozyma flocculosa</name>
    <dbReference type="NCBI Taxonomy" id="84751"/>
    <lineage>
        <taxon>Eukaryota</taxon>
        <taxon>Fungi</taxon>
        <taxon>Dikarya</taxon>
        <taxon>Basidiomycota</taxon>
        <taxon>Ustilaginomycotina</taxon>
        <taxon>Ustilaginomycetes</taxon>
        <taxon>Ustilaginales</taxon>
        <taxon>Ustilaginaceae</taxon>
        <taxon>Pseudozyma</taxon>
    </lineage>
</organism>
<dbReference type="SUPFAM" id="SSF75005">
    <property type="entry name" value="Arabinanase/levansucrase/invertase"/>
    <property type="match status" value="1"/>
</dbReference>
<evidence type="ECO:0000256" key="3">
    <source>
        <dbReference type="ARBA" id="ARBA00023277"/>
    </source>
</evidence>
<dbReference type="Pfam" id="PF04616">
    <property type="entry name" value="Glyco_hydro_43"/>
    <property type="match status" value="1"/>
</dbReference>
<comment type="similarity">
    <text evidence="1 5">Belongs to the glycosyl hydrolase 43 family.</text>
</comment>
<dbReference type="GO" id="GO:0004553">
    <property type="term" value="F:hydrolase activity, hydrolyzing O-glycosyl compounds"/>
    <property type="evidence" value="ECO:0007669"/>
    <property type="project" value="InterPro"/>
</dbReference>
<dbReference type="Gene3D" id="2.115.10.20">
    <property type="entry name" value="Glycosyl hydrolase domain, family 43"/>
    <property type="match status" value="1"/>
</dbReference>
<dbReference type="PANTHER" id="PTHR43772">
    <property type="entry name" value="ENDO-1,4-BETA-XYLANASE"/>
    <property type="match status" value="1"/>
</dbReference>
<keyword evidence="3" id="KW-0119">Carbohydrate metabolism</keyword>
<evidence type="ECO:0000313" key="8">
    <source>
        <dbReference type="EMBL" id="SPO39801.1"/>
    </source>
</evidence>
<keyword evidence="7" id="KW-0732">Signal</keyword>
<dbReference type="EMBL" id="OOIP01000016">
    <property type="protein sequence ID" value="SPO39801.1"/>
    <property type="molecule type" value="Genomic_DNA"/>
</dbReference>
<dbReference type="AlphaFoldDB" id="A0A5C3F8W0"/>
<feature type="region of interest" description="Disordered" evidence="6">
    <location>
        <begin position="51"/>
        <end position="91"/>
    </location>
</feature>
<keyword evidence="4 5" id="KW-0326">Glycosidase</keyword>
<keyword evidence="2 5" id="KW-0378">Hydrolase</keyword>
<evidence type="ECO:0000256" key="6">
    <source>
        <dbReference type="SAM" id="MobiDB-lite"/>
    </source>
</evidence>
<feature type="signal peptide" evidence="7">
    <location>
        <begin position="1"/>
        <end position="30"/>
    </location>
</feature>
<feature type="chain" id="PRO_5022973977" description="Glycoside hydrolase family 43 protein" evidence="7">
    <location>
        <begin position="31"/>
        <end position="457"/>
    </location>
</feature>
<evidence type="ECO:0000256" key="2">
    <source>
        <dbReference type="ARBA" id="ARBA00022801"/>
    </source>
</evidence>
<proteinExistence type="inferred from homology"/>